<gene>
    <name evidence="2" type="ORF">CLV43_106339</name>
</gene>
<comment type="caution">
    <text evidence="2">The sequence shown here is derived from an EMBL/GenBank/DDBJ whole genome shotgun (WGS) entry which is preliminary data.</text>
</comment>
<organism evidence="2 3">
    <name type="scientific">Umezawaea tangerina</name>
    <dbReference type="NCBI Taxonomy" id="84725"/>
    <lineage>
        <taxon>Bacteria</taxon>
        <taxon>Bacillati</taxon>
        <taxon>Actinomycetota</taxon>
        <taxon>Actinomycetes</taxon>
        <taxon>Pseudonocardiales</taxon>
        <taxon>Pseudonocardiaceae</taxon>
        <taxon>Umezawaea</taxon>
    </lineage>
</organism>
<evidence type="ECO:0000313" key="2">
    <source>
        <dbReference type="EMBL" id="PRY40598.1"/>
    </source>
</evidence>
<name>A0A2T0T4J5_9PSEU</name>
<dbReference type="Proteomes" id="UP000239494">
    <property type="component" value="Unassembled WGS sequence"/>
</dbReference>
<sequence>MRRSINLHEHAPTTTRSVAVLPPRSTPESVAATPEPQFTHVSPKAVLASIGIGDRAALLLLLAFAALSSIIVTAFGAAGVVMLVGMCVALRLMFVDRS</sequence>
<feature type="region of interest" description="Disordered" evidence="1">
    <location>
        <begin position="1"/>
        <end position="36"/>
    </location>
</feature>
<protein>
    <submittedName>
        <fullName evidence="2">Uncharacterized protein</fullName>
    </submittedName>
</protein>
<dbReference type="EMBL" id="PVTF01000006">
    <property type="protein sequence ID" value="PRY40598.1"/>
    <property type="molecule type" value="Genomic_DNA"/>
</dbReference>
<accession>A0A2T0T4J5</accession>
<dbReference type="AlphaFoldDB" id="A0A2T0T4J5"/>
<proteinExistence type="predicted"/>
<evidence type="ECO:0000313" key="3">
    <source>
        <dbReference type="Proteomes" id="UP000239494"/>
    </source>
</evidence>
<dbReference type="RefSeq" id="WP_106189128.1">
    <property type="nucleotide sequence ID" value="NZ_PVTF01000006.1"/>
</dbReference>
<keyword evidence="3" id="KW-1185">Reference proteome</keyword>
<feature type="compositionally biased region" description="Basic and acidic residues" evidence="1">
    <location>
        <begin position="1"/>
        <end position="11"/>
    </location>
</feature>
<reference evidence="2 3" key="1">
    <citation type="submission" date="2018-03" db="EMBL/GenBank/DDBJ databases">
        <title>Genomic Encyclopedia of Archaeal and Bacterial Type Strains, Phase II (KMG-II): from individual species to whole genera.</title>
        <authorList>
            <person name="Goeker M."/>
        </authorList>
    </citation>
    <scope>NUCLEOTIDE SEQUENCE [LARGE SCALE GENOMIC DNA]</scope>
    <source>
        <strain evidence="2 3">DSM 44720</strain>
    </source>
</reference>
<evidence type="ECO:0000256" key="1">
    <source>
        <dbReference type="SAM" id="MobiDB-lite"/>
    </source>
</evidence>